<evidence type="ECO:0000313" key="3">
    <source>
        <dbReference type="Proteomes" id="UP000030765"/>
    </source>
</evidence>
<dbReference type="EMBL" id="ATLV01018353">
    <property type="status" value="NOT_ANNOTATED_CDS"/>
    <property type="molecule type" value="Genomic_DNA"/>
</dbReference>
<evidence type="ECO:0000313" key="2">
    <source>
        <dbReference type="EnsemblMetazoa" id="ASIC010827-PA"/>
    </source>
</evidence>
<protein>
    <submittedName>
        <fullName evidence="1 2">Amino acid ABC transporter permease</fullName>
    </submittedName>
</protein>
<dbReference type="Proteomes" id="UP000030765">
    <property type="component" value="Unassembled WGS sequence"/>
</dbReference>
<evidence type="ECO:0000313" key="1">
    <source>
        <dbReference type="EMBL" id="KFB42954.1"/>
    </source>
</evidence>
<reference evidence="2" key="2">
    <citation type="submission" date="2020-05" db="UniProtKB">
        <authorList>
            <consortium name="EnsemblMetazoa"/>
        </authorList>
    </citation>
    <scope>IDENTIFICATION</scope>
</reference>
<gene>
    <name evidence="1" type="ORF">ZHAS_00010827</name>
</gene>
<reference evidence="1 3" key="1">
    <citation type="journal article" date="2014" name="BMC Genomics">
        <title>Genome sequence of Anopheles sinensis provides insight into genetics basis of mosquito competence for malaria parasites.</title>
        <authorList>
            <person name="Zhou D."/>
            <person name="Zhang D."/>
            <person name="Ding G."/>
            <person name="Shi L."/>
            <person name="Hou Q."/>
            <person name="Ye Y."/>
            <person name="Xu Y."/>
            <person name="Zhou H."/>
            <person name="Xiong C."/>
            <person name="Li S."/>
            <person name="Yu J."/>
            <person name="Hong S."/>
            <person name="Yu X."/>
            <person name="Zou P."/>
            <person name="Chen C."/>
            <person name="Chang X."/>
            <person name="Wang W."/>
            <person name="Lv Y."/>
            <person name="Sun Y."/>
            <person name="Ma L."/>
            <person name="Shen B."/>
            <person name="Zhu C."/>
        </authorList>
    </citation>
    <scope>NUCLEOTIDE SEQUENCE [LARGE SCALE GENOMIC DNA]</scope>
</reference>
<name>A0A084VYB0_ANOSI</name>
<accession>A0A084VYB0</accession>
<dbReference type="VEuPathDB" id="VectorBase:ASIC010827"/>
<dbReference type="AlphaFoldDB" id="A0A084VYB0"/>
<dbReference type="EMBL" id="KE525231">
    <property type="protein sequence ID" value="KFB42954.1"/>
    <property type="molecule type" value="Genomic_DNA"/>
</dbReference>
<proteinExistence type="predicted"/>
<dbReference type="EnsemblMetazoa" id="ASIC010827-RA">
    <property type="protein sequence ID" value="ASIC010827-PA"/>
    <property type="gene ID" value="ASIC010827"/>
</dbReference>
<organism evidence="1">
    <name type="scientific">Anopheles sinensis</name>
    <name type="common">Mosquito</name>
    <dbReference type="NCBI Taxonomy" id="74873"/>
    <lineage>
        <taxon>Eukaryota</taxon>
        <taxon>Metazoa</taxon>
        <taxon>Ecdysozoa</taxon>
        <taxon>Arthropoda</taxon>
        <taxon>Hexapoda</taxon>
        <taxon>Insecta</taxon>
        <taxon>Pterygota</taxon>
        <taxon>Neoptera</taxon>
        <taxon>Endopterygota</taxon>
        <taxon>Diptera</taxon>
        <taxon>Nematocera</taxon>
        <taxon>Culicoidea</taxon>
        <taxon>Culicidae</taxon>
        <taxon>Anophelinae</taxon>
        <taxon>Anopheles</taxon>
    </lineage>
</organism>
<sequence length="96" mass="10718">MANCDSRWLISRSISSFVGPLRTLVVVAFYRDSPNKPPRRMRFAHRLSPILAELHKMLFLLPGGEANVVRTKARASICTAIPTHSDGPNLHESVHT</sequence>
<keyword evidence="3" id="KW-1185">Reference proteome</keyword>